<dbReference type="Proteomes" id="UP001152484">
    <property type="component" value="Unassembled WGS sequence"/>
</dbReference>
<keyword evidence="2" id="KW-1185">Reference proteome</keyword>
<protein>
    <submittedName>
        <fullName evidence="1">Uncharacterized protein</fullName>
    </submittedName>
</protein>
<sequence length="64" mass="7252">MQGVQAFWLGIFPMPRAIIDKITSLCRLFLWGSKHSKVAWCDVCLPKSEGGLGVRDTKDRFGPW</sequence>
<dbReference type="OrthoDB" id="1305699at2759"/>
<accession>A0A9P1E8M5</accession>
<comment type="caution">
    <text evidence="1">The sequence shown here is derived from an EMBL/GenBank/DDBJ whole genome shotgun (WGS) entry which is preliminary data.</text>
</comment>
<evidence type="ECO:0000313" key="2">
    <source>
        <dbReference type="Proteomes" id="UP001152484"/>
    </source>
</evidence>
<evidence type="ECO:0000313" key="1">
    <source>
        <dbReference type="EMBL" id="CAH9087681.1"/>
    </source>
</evidence>
<organism evidence="1 2">
    <name type="scientific">Cuscuta europaea</name>
    <name type="common">European dodder</name>
    <dbReference type="NCBI Taxonomy" id="41803"/>
    <lineage>
        <taxon>Eukaryota</taxon>
        <taxon>Viridiplantae</taxon>
        <taxon>Streptophyta</taxon>
        <taxon>Embryophyta</taxon>
        <taxon>Tracheophyta</taxon>
        <taxon>Spermatophyta</taxon>
        <taxon>Magnoliopsida</taxon>
        <taxon>eudicotyledons</taxon>
        <taxon>Gunneridae</taxon>
        <taxon>Pentapetalae</taxon>
        <taxon>asterids</taxon>
        <taxon>lamiids</taxon>
        <taxon>Solanales</taxon>
        <taxon>Convolvulaceae</taxon>
        <taxon>Cuscuteae</taxon>
        <taxon>Cuscuta</taxon>
        <taxon>Cuscuta subgen. Cuscuta</taxon>
    </lineage>
</organism>
<name>A0A9P1E8M5_CUSEU</name>
<dbReference type="EMBL" id="CAMAPE010000019">
    <property type="protein sequence ID" value="CAH9087681.1"/>
    <property type="molecule type" value="Genomic_DNA"/>
</dbReference>
<dbReference type="AlphaFoldDB" id="A0A9P1E8M5"/>
<proteinExistence type="predicted"/>
<reference evidence="1" key="1">
    <citation type="submission" date="2022-07" db="EMBL/GenBank/DDBJ databases">
        <authorList>
            <person name="Macas J."/>
            <person name="Novak P."/>
            <person name="Neumann P."/>
        </authorList>
    </citation>
    <scope>NUCLEOTIDE SEQUENCE</scope>
</reference>
<gene>
    <name evidence="1" type="ORF">CEURO_LOCUS10189</name>
</gene>